<evidence type="ECO:0000313" key="2">
    <source>
        <dbReference type="EMBL" id="AFZ80003.1"/>
    </source>
</evidence>
<keyword evidence="1" id="KW-0812">Transmembrane</keyword>
<accession>L0AXN2</accession>
<name>L0AXN2_THEEQ</name>
<dbReference type="VEuPathDB" id="PiroplasmaDB:BEWA_028530"/>
<sequence>MMNVLSTECDKRYISPENPVLYREYESVSVYFWSLDNKYKNPLILELKQKFGNVTLYRRVGNFWVENGNFLTREELLKQNCANNGAHTVDISLGPQVKSGTSYSCPGCTQQISLVTIKSHTFARSWHYISDKDSSAISISRLVEGSTAQTGFSDFKSVDSFYVFWYPSKNGFPFLIYFDSKSECKKTWYKRESPYSNKWIEITEGVIPKKDIDNPTIHDILIDIYSVSVKIDISQVVGVNRDSVMYDDTFIVNSKEKIKVEKSPGIVSTKLGSYSSCNHVVYGKSSFKLGSIVNRDNVLEIKSTEILTQVRVWHIKNYSRYGDPLLVELHKYSGGCEYYQISASDVTKWIPVNKDIEDGKPLAGESLKNKLDELRRMISVKTSVKRPLYEAIVPGVAVAFGLLATGVYEIYMIFHDPKKTLASKMATLVRKRRVSNLVYAQFR</sequence>
<dbReference type="KEGG" id="beq:BEWA_028530"/>
<keyword evidence="1" id="KW-1133">Transmembrane helix</keyword>
<organism evidence="2 3">
    <name type="scientific">Theileria equi strain WA</name>
    <dbReference type="NCBI Taxonomy" id="1537102"/>
    <lineage>
        <taxon>Eukaryota</taxon>
        <taxon>Sar</taxon>
        <taxon>Alveolata</taxon>
        <taxon>Apicomplexa</taxon>
        <taxon>Aconoidasida</taxon>
        <taxon>Piroplasmida</taxon>
        <taxon>Theileriidae</taxon>
        <taxon>Theileria</taxon>
    </lineage>
</organism>
<evidence type="ECO:0000256" key="1">
    <source>
        <dbReference type="SAM" id="Phobius"/>
    </source>
</evidence>
<proteinExistence type="predicted"/>
<reference evidence="2 3" key="1">
    <citation type="journal article" date="2012" name="BMC Genomics">
        <title>Comparative genomic analysis and phylogenetic position of Theileria equi.</title>
        <authorList>
            <person name="Kappmeyer L.S."/>
            <person name="Thiagarajan M."/>
            <person name="Herndon D.R."/>
            <person name="Ramsay J.D."/>
            <person name="Caler E."/>
            <person name="Djikeng A."/>
            <person name="Gillespie J.J."/>
            <person name="Lau A.O."/>
            <person name="Roalson E.H."/>
            <person name="Silva J.C."/>
            <person name="Silva M.G."/>
            <person name="Suarez C.E."/>
            <person name="Ueti M.W."/>
            <person name="Nene V.M."/>
            <person name="Mealey R.H."/>
            <person name="Knowles D.P."/>
            <person name="Brayton K.A."/>
        </authorList>
    </citation>
    <scope>NUCLEOTIDE SEQUENCE [LARGE SCALE GENOMIC DNA]</scope>
    <source>
        <strain evidence="2 3">WA</strain>
    </source>
</reference>
<dbReference type="EMBL" id="CP001669">
    <property type="protein sequence ID" value="AFZ80003.1"/>
    <property type="molecule type" value="Genomic_DNA"/>
</dbReference>
<dbReference type="GeneID" id="15807329"/>
<evidence type="ECO:0000313" key="3">
    <source>
        <dbReference type="Proteomes" id="UP000031512"/>
    </source>
</evidence>
<dbReference type="AlphaFoldDB" id="L0AXN2"/>
<keyword evidence="1" id="KW-0472">Membrane</keyword>
<keyword evidence="3" id="KW-1185">Reference proteome</keyword>
<feature type="transmembrane region" description="Helical" evidence="1">
    <location>
        <begin position="391"/>
        <end position="414"/>
    </location>
</feature>
<gene>
    <name evidence="2" type="ORF">BEWA_028530</name>
</gene>
<dbReference type="RefSeq" id="XP_004829669.1">
    <property type="nucleotide sequence ID" value="XM_004829612.1"/>
</dbReference>
<dbReference type="Proteomes" id="UP000031512">
    <property type="component" value="Chromosome 1"/>
</dbReference>
<protein>
    <submittedName>
        <fullName evidence="2">Uncharacterized protein</fullName>
    </submittedName>
</protein>